<name>A0A433D0R1_9FUNG</name>
<dbReference type="Proteomes" id="UP000268093">
    <property type="component" value="Unassembled WGS sequence"/>
</dbReference>
<evidence type="ECO:0000313" key="1">
    <source>
        <dbReference type="EMBL" id="RUP44416.1"/>
    </source>
</evidence>
<gene>
    <name evidence="1" type="ORF">BC936DRAFT_149480</name>
</gene>
<proteinExistence type="predicted"/>
<keyword evidence="2" id="KW-1185">Reference proteome</keyword>
<dbReference type="AlphaFoldDB" id="A0A433D0R1"/>
<accession>A0A433D0R1</accession>
<reference evidence="1 2" key="1">
    <citation type="journal article" date="2018" name="New Phytol.">
        <title>Phylogenomics of Endogonaceae and evolution of mycorrhizas within Mucoromycota.</title>
        <authorList>
            <person name="Chang Y."/>
            <person name="Desiro A."/>
            <person name="Na H."/>
            <person name="Sandor L."/>
            <person name="Lipzen A."/>
            <person name="Clum A."/>
            <person name="Barry K."/>
            <person name="Grigoriev I.V."/>
            <person name="Martin F.M."/>
            <person name="Stajich J.E."/>
            <person name="Smith M.E."/>
            <person name="Bonito G."/>
            <person name="Spatafora J.W."/>
        </authorList>
    </citation>
    <scope>NUCLEOTIDE SEQUENCE [LARGE SCALE GENOMIC DNA]</scope>
    <source>
        <strain evidence="1 2">GMNB39</strain>
    </source>
</reference>
<dbReference type="EMBL" id="RBNI01008946">
    <property type="protein sequence ID" value="RUP44416.1"/>
    <property type="molecule type" value="Genomic_DNA"/>
</dbReference>
<protein>
    <submittedName>
        <fullName evidence="1">Uncharacterized protein</fullName>
    </submittedName>
</protein>
<evidence type="ECO:0000313" key="2">
    <source>
        <dbReference type="Proteomes" id="UP000268093"/>
    </source>
</evidence>
<sequence>MDMHLVNHGECRRNFEESPDRRPWVIKFYKTLNYSYSCRGEAEQDLKTALETIISENTDLSIKARDWLSKLHILTQSFNSEQYWNSARTSEERHKTRTMRAIVSEQEEQHTIHVMSNIAIEHNVASDSLRKVAENSGTKRSLDTIEECCCGLRSSEDDKGMTYDDTLHVHEEVELETSKTVMPNEFNFNPDQYHFGTYRFHTNQSIQVNDTISLKWEFDSPVPSWLTKAAKLRSNTAQSEAATKALCWRIIDVSDPAIVSEFSSSEFEELNAVFASALNNGNPKEDLMLVETLPESYLQMLGKLDSNQLKSIGNLVKIEGIGGALREAQKLVGTKKWTRFCSR</sequence>
<dbReference type="OrthoDB" id="2359583at2759"/>
<organism evidence="1 2">
    <name type="scientific">Jimgerdemannia flammicorona</name>
    <dbReference type="NCBI Taxonomy" id="994334"/>
    <lineage>
        <taxon>Eukaryota</taxon>
        <taxon>Fungi</taxon>
        <taxon>Fungi incertae sedis</taxon>
        <taxon>Mucoromycota</taxon>
        <taxon>Mucoromycotina</taxon>
        <taxon>Endogonomycetes</taxon>
        <taxon>Endogonales</taxon>
        <taxon>Endogonaceae</taxon>
        <taxon>Jimgerdemannia</taxon>
    </lineage>
</organism>
<comment type="caution">
    <text evidence="1">The sequence shown here is derived from an EMBL/GenBank/DDBJ whole genome shotgun (WGS) entry which is preliminary data.</text>
</comment>